<dbReference type="RefSeq" id="WP_110555650.1">
    <property type="nucleotide sequence ID" value="NZ_NKUB01000002.1"/>
</dbReference>
<dbReference type="Gene3D" id="3.40.50.2000">
    <property type="entry name" value="Glycogen Phosphorylase B"/>
    <property type="match status" value="1"/>
</dbReference>
<reference evidence="2 3" key="1">
    <citation type="submission" date="2017-07" db="EMBL/GenBank/DDBJ databases">
        <title>A draft genome sequence of Komagataeibacter swingsii LMG 22125.</title>
        <authorList>
            <person name="Skraban J."/>
            <person name="Cleenwerck I."/>
            <person name="Vandamme P."/>
            <person name="Trcek J."/>
        </authorList>
    </citation>
    <scope>NUCLEOTIDE SEQUENCE [LARGE SCALE GENOMIC DNA]</scope>
    <source>
        <strain evidence="2 3">LMG 22125</strain>
    </source>
</reference>
<dbReference type="SMART" id="SM00028">
    <property type="entry name" value="TPR"/>
    <property type="match status" value="3"/>
</dbReference>
<evidence type="ECO:0000313" key="3">
    <source>
        <dbReference type="Proteomes" id="UP000247371"/>
    </source>
</evidence>
<accession>A0A2V4RFN9</accession>
<evidence type="ECO:0000313" key="2">
    <source>
        <dbReference type="EMBL" id="PYD70805.1"/>
    </source>
</evidence>
<dbReference type="EMBL" id="NKUB01000002">
    <property type="protein sequence ID" value="PYD70805.1"/>
    <property type="molecule type" value="Genomic_DNA"/>
</dbReference>
<dbReference type="InterPro" id="IPR019734">
    <property type="entry name" value="TPR_rpt"/>
</dbReference>
<gene>
    <name evidence="2" type="ORF">CFR76_02380</name>
</gene>
<dbReference type="InterPro" id="IPR011717">
    <property type="entry name" value="TPR-4"/>
</dbReference>
<dbReference type="Pfam" id="PF07721">
    <property type="entry name" value="TPR_4"/>
    <property type="match status" value="2"/>
</dbReference>
<dbReference type="SUPFAM" id="SSF48452">
    <property type="entry name" value="TPR-like"/>
    <property type="match status" value="1"/>
</dbReference>
<dbReference type="SUPFAM" id="SSF53756">
    <property type="entry name" value="UDP-Glycosyltransferase/glycogen phosphorylase"/>
    <property type="match status" value="1"/>
</dbReference>
<dbReference type="Proteomes" id="UP000247371">
    <property type="component" value="Unassembled WGS sequence"/>
</dbReference>
<feature type="repeat" description="TPR" evidence="1">
    <location>
        <begin position="168"/>
        <end position="201"/>
    </location>
</feature>
<dbReference type="PROSITE" id="PS50005">
    <property type="entry name" value="TPR"/>
    <property type="match status" value="1"/>
</dbReference>
<keyword evidence="3" id="KW-1185">Reference proteome</keyword>
<dbReference type="InterPro" id="IPR052943">
    <property type="entry name" value="TMTC_O-mannosyl-trnsfr"/>
</dbReference>
<comment type="caution">
    <text evidence="2">The sequence shown here is derived from an EMBL/GenBank/DDBJ whole genome shotgun (WGS) entry which is preliminary data.</text>
</comment>
<dbReference type="Pfam" id="PF01075">
    <property type="entry name" value="Glyco_transf_9"/>
    <property type="match status" value="1"/>
</dbReference>
<dbReference type="Pfam" id="PF14559">
    <property type="entry name" value="TPR_19"/>
    <property type="match status" value="1"/>
</dbReference>
<dbReference type="InterPro" id="IPR011990">
    <property type="entry name" value="TPR-like_helical_dom_sf"/>
</dbReference>
<keyword evidence="1" id="KW-0802">TPR repeat</keyword>
<protein>
    <submittedName>
        <fullName evidence="2">Peptide transporter</fullName>
    </submittedName>
</protein>
<dbReference type="PANTHER" id="PTHR44809">
    <property type="match status" value="1"/>
</dbReference>
<proteinExistence type="predicted"/>
<dbReference type="InterPro" id="IPR002201">
    <property type="entry name" value="Glyco_trans_9"/>
</dbReference>
<organism evidence="2 3">
    <name type="scientific">Komagataeibacter swingsii</name>
    <dbReference type="NCBI Taxonomy" id="215220"/>
    <lineage>
        <taxon>Bacteria</taxon>
        <taxon>Pseudomonadati</taxon>
        <taxon>Pseudomonadota</taxon>
        <taxon>Alphaproteobacteria</taxon>
        <taxon>Acetobacterales</taxon>
        <taxon>Acetobacteraceae</taxon>
        <taxon>Komagataeibacter</taxon>
    </lineage>
</organism>
<evidence type="ECO:0000256" key="1">
    <source>
        <dbReference type="PROSITE-ProRule" id="PRU00339"/>
    </source>
</evidence>
<dbReference type="GO" id="GO:0016757">
    <property type="term" value="F:glycosyltransferase activity"/>
    <property type="evidence" value="ECO:0007669"/>
    <property type="project" value="InterPro"/>
</dbReference>
<name>A0A2V4RFN9_9PROT</name>
<dbReference type="GO" id="GO:0042802">
    <property type="term" value="F:identical protein binding"/>
    <property type="evidence" value="ECO:0007669"/>
    <property type="project" value="InterPro"/>
</dbReference>
<dbReference type="AlphaFoldDB" id="A0A2V4RFN9"/>
<dbReference type="Gene3D" id="1.25.40.10">
    <property type="entry name" value="Tetratricopeptide repeat domain"/>
    <property type="match status" value="1"/>
</dbReference>
<sequence length="536" mass="59288">MADHTLTLALDLLRRGQFAHARAILEDCPASPRAEILLAHALAGCNRVQEAARLLCRQAVANPGARHPAYDMLALLLPHDRVDEAEAVLRAIRQRARQDIRTHDMLGELLLQRGRAAEAQAVLAEGLGLSPAQLSTGNLMAVTLMEQGEFAAARDLLHYILKHHPDSAMTQANLAHLLGAWNRLDEALQAHSRALALRPDDARLRMNHALTLLKSGSMAEGWAEYEWRRRMPGRQRLPEQTMLPVLPPDADLRGRSILITREGGLGDMLMMLRFVPVLAGMGAQVSIQAPETLHGLIRRMGGVRRVFSEQVSLPPHDWHCPFLSLPHVLRDTPGHAGADVPYLRPDPELVRQWAPFLPTGADLRMGLVWGGASRPDVPAAHAMDRRRSIPLRKFAPLAGMPGINLVSLQKGVYARQMHDMPAGMRLYDPMESVRDMDDTAALIAGLDVVVSVDTSVAHLAGAMGCPVILLDRFDNCWRWLSGRTDSPWYPTLRIIRQIHAGKWDDVVHRLCSMLARRDLPPARARTATRLPDDGIG</sequence>
<dbReference type="PANTHER" id="PTHR44809:SF1">
    <property type="entry name" value="PROTEIN O-MANNOSYL-TRANSFERASE TMTC1"/>
    <property type="match status" value="1"/>
</dbReference>